<feature type="transmembrane region" description="Helical" evidence="7">
    <location>
        <begin position="185"/>
        <end position="207"/>
    </location>
</feature>
<gene>
    <name evidence="9" type="ORF">GCM10023175_12560</name>
</gene>
<keyword evidence="4 7" id="KW-1133">Transmembrane helix</keyword>
<keyword evidence="2" id="KW-0813">Transport</keyword>
<accession>A0ABP8RIY3</accession>
<feature type="transmembrane region" description="Helical" evidence="7">
    <location>
        <begin position="56"/>
        <end position="76"/>
    </location>
</feature>
<evidence type="ECO:0000313" key="10">
    <source>
        <dbReference type="Proteomes" id="UP001501598"/>
    </source>
</evidence>
<dbReference type="PANTHER" id="PTHR43791:SF36">
    <property type="entry name" value="TRANSPORTER, PUTATIVE (AFU_ORTHOLOGUE AFUA_6G08340)-RELATED"/>
    <property type="match status" value="1"/>
</dbReference>
<feature type="transmembrane region" description="Helical" evidence="7">
    <location>
        <begin position="117"/>
        <end position="138"/>
    </location>
</feature>
<comment type="subcellular location">
    <subcellularLocation>
        <location evidence="1">Cell membrane</location>
        <topology evidence="1">Multi-pass membrane protein</topology>
    </subcellularLocation>
</comment>
<feature type="transmembrane region" description="Helical" evidence="7">
    <location>
        <begin position="251"/>
        <end position="273"/>
    </location>
</feature>
<dbReference type="PANTHER" id="PTHR43791">
    <property type="entry name" value="PERMEASE-RELATED"/>
    <property type="match status" value="1"/>
</dbReference>
<evidence type="ECO:0000256" key="6">
    <source>
        <dbReference type="SAM" id="MobiDB-lite"/>
    </source>
</evidence>
<evidence type="ECO:0000256" key="7">
    <source>
        <dbReference type="SAM" id="Phobius"/>
    </source>
</evidence>
<reference evidence="10" key="1">
    <citation type="journal article" date="2019" name="Int. J. Syst. Evol. Microbiol.">
        <title>The Global Catalogue of Microorganisms (GCM) 10K type strain sequencing project: providing services to taxonomists for standard genome sequencing and annotation.</title>
        <authorList>
            <consortium name="The Broad Institute Genomics Platform"/>
            <consortium name="The Broad Institute Genome Sequencing Center for Infectious Disease"/>
            <person name="Wu L."/>
            <person name="Ma J."/>
        </authorList>
    </citation>
    <scope>NUCLEOTIDE SEQUENCE [LARGE SCALE GENOMIC DNA]</scope>
    <source>
        <strain evidence="10">JCM 17906</strain>
    </source>
</reference>
<feature type="transmembrane region" description="Helical" evidence="7">
    <location>
        <begin position="344"/>
        <end position="363"/>
    </location>
</feature>
<dbReference type="PROSITE" id="PS50850">
    <property type="entry name" value="MFS"/>
    <property type="match status" value="1"/>
</dbReference>
<evidence type="ECO:0000313" key="9">
    <source>
        <dbReference type="EMBL" id="GAA4540206.1"/>
    </source>
</evidence>
<feature type="transmembrane region" description="Helical" evidence="7">
    <location>
        <begin position="88"/>
        <end position="111"/>
    </location>
</feature>
<proteinExistence type="predicted"/>
<keyword evidence="5 7" id="KW-0472">Membrane</keyword>
<evidence type="ECO:0000259" key="8">
    <source>
        <dbReference type="PROSITE" id="PS50850"/>
    </source>
</evidence>
<dbReference type="InterPro" id="IPR036259">
    <property type="entry name" value="MFS_trans_sf"/>
</dbReference>
<dbReference type="SUPFAM" id="SSF103473">
    <property type="entry name" value="MFS general substrate transporter"/>
    <property type="match status" value="1"/>
</dbReference>
<feature type="transmembrane region" description="Helical" evidence="7">
    <location>
        <begin position="150"/>
        <end position="173"/>
    </location>
</feature>
<dbReference type="Pfam" id="PF07690">
    <property type="entry name" value="MFS_1"/>
    <property type="match status" value="1"/>
</dbReference>
<sequence length="458" mass="49584">MTENPNVVNDDDVRMEDAVSRKVLRHWMPLLIVCYIIFFLDRINISVAALTMNKDIGITPAIFGLAAGIFFWTYAAAEIPSNYLLARVGFRVWIPRIMITWGIVVLAMSAVQGGTSLVITRLLLGLAEAGFSPAMIFFVSRWLPRRKRGVALSVMLSSSCLSGLFVPLLAHVMVGFDGLGGLAGWRWVFLVTGVPAVAMGIVCAVVLRDRPDQATFLDETERTWLTRKLAAEEAELGSAEKHSFLAGLKDLRVIALFVVYLLFIFGLFGYQYWLPQMLASYDLTTLQVGWFAALPPLLAIGPMIWWARHSDRTGERILHFTLAAVIAGVGFAISAFFIDNAALAIVGFCVAGIGLYIITGIFWTIPMNLLWGASLAAAIGLINGLGSVGGYLGPQLVGITLERTGSYGLGVAIFAVALLLSALGGLLFGWSQRRQARTGGRNPAHPAGEAPLSATEPH</sequence>
<organism evidence="9 10">
    <name type="scientific">Pseudonocardia xishanensis</name>
    <dbReference type="NCBI Taxonomy" id="630995"/>
    <lineage>
        <taxon>Bacteria</taxon>
        <taxon>Bacillati</taxon>
        <taxon>Actinomycetota</taxon>
        <taxon>Actinomycetes</taxon>
        <taxon>Pseudonocardiales</taxon>
        <taxon>Pseudonocardiaceae</taxon>
        <taxon>Pseudonocardia</taxon>
    </lineage>
</organism>
<dbReference type="RefSeq" id="WP_345413634.1">
    <property type="nucleotide sequence ID" value="NZ_BAABGT010000019.1"/>
</dbReference>
<feature type="transmembrane region" description="Helical" evidence="7">
    <location>
        <begin position="285"/>
        <end position="305"/>
    </location>
</feature>
<evidence type="ECO:0000256" key="3">
    <source>
        <dbReference type="ARBA" id="ARBA00022692"/>
    </source>
</evidence>
<comment type="caution">
    <text evidence="9">The sequence shown here is derived from an EMBL/GenBank/DDBJ whole genome shotgun (WGS) entry which is preliminary data.</text>
</comment>
<dbReference type="CDD" id="cd17319">
    <property type="entry name" value="MFS_ExuT_GudP_like"/>
    <property type="match status" value="1"/>
</dbReference>
<feature type="transmembrane region" description="Helical" evidence="7">
    <location>
        <begin position="405"/>
        <end position="428"/>
    </location>
</feature>
<feature type="region of interest" description="Disordered" evidence="6">
    <location>
        <begin position="437"/>
        <end position="458"/>
    </location>
</feature>
<evidence type="ECO:0000256" key="2">
    <source>
        <dbReference type="ARBA" id="ARBA00022448"/>
    </source>
</evidence>
<feature type="transmembrane region" description="Helical" evidence="7">
    <location>
        <begin position="317"/>
        <end position="338"/>
    </location>
</feature>
<evidence type="ECO:0000256" key="1">
    <source>
        <dbReference type="ARBA" id="ARBA00004651"/>
    </source>
</evidence>
<keyword evidence="3 7" id="KW-0812">Transmembrane</keyword>
<protein>
    <submittedName>
        <fullName evidence="9">MFS transporter</fullName>
    </submittedName>
</protein>
<name>A0ABP8RIY3_9PSEU</name>
<dbReference type="EMBL" id="BAABGT010000019">
    <property type="protein sequence ID" value="GAA4540206.1"/>
    <property type="molecule type" value="Genomic_DNA"/>
</dbReference>
<dbReference type="Gene3D" id="1.20.1250.20">
    <property type="entry name" value="MFS general substrate transporter like domains"/>
    <property type="match status" value="2"/>
</dbReference>
<feature type="transmembrane region" description="Helical" evidence="7">
    <location>
        <begin position="370"/>
        <end position="393"/>
    </location>
</feature>
<keyword evidence="10" id="KW-1185">Reference proteome</keyword>
<dbReference type="Proteomes" id="UP001501598">
    <property type="component" value="Unassembled WGS sequence"/>
</dbReference>
<evidence type="ECO:0000256" key="5">
    <source>
        <dbReference type="ARBA" id="ARBA00023136"/>
    </source>
</evidence>
<evidence type="ECO:0000256" key="4">
    <source>
        <dbReference type="ARBA" id="ARBA00022989"/>
    </source>
</evidence>
<dbReference type="InterPro" id="IPR020846">
    <property type="entry name" value="MFS_dom"/>
</dbReference>
<dbReference type="InterPro" id="IPR011701">
    <property type="entry name" value="MFS"/>
</dbReference>
<feature type="domain" description="Major facilitator superfamily (MFS) profile" evidence="8">
    <location>
        <begin position="27"/>
        <end position="433"/>
    </location>
</feature>